<dbReference type="InterPro" id="IPR010427">
    <property type="entry name" value="DUF1023"/>
</dbReference>
<proteinExistence type="predicted"/>
<protein>
    <submittedName>
        <fullName evidence="2">Alpha/beta hydrolase</fullName>
    </submittedName>
</protein>
<sequence length="532" mass="57002">MNWTDIQQWEAAPLQTYAAECDSNQRKLQSVGEALASPLNSLTGSGQTVKAAKAALRKQITAIEKEVNFLISSAEIASEGAQGINEVRANADDAKQLAQSWNMTIDSSGNVSIDAAQVKRLKKAGKNILDIKYMVDTAQKRVNTALTQAQKLVDSLSQKLASLEAGTFDNHVHYSTTIKSRPTLPPAGASAQENASWWNSLSDDDKQWMINQHPDIIGNLEGVDYTSRNQANRIMLPRLQKQAKEELDAFVAKMNPHMSGPEFEEFMRLSARVKALDEIDKTLKRDSDGVPRFLMQLDASGPNILAAVSQNNPDDADHIGVIVPGMTTSVAGSIQEYDGHAKVMREAAEKAAGPGQKVAMVEFFGYDAPPGVLEASNTDMAQAGAKKLSGFLTGIDAAREHGAGDAHITVAAHSYGSTTAGIAATLVGDGVIDDLVQFGSPGSGVQDVAEFHVPEGHTYVSAAPYLEDVVQGLGPDDSFGKNPTKMPGYKHLSGKTVPTSLMPLFDKHSSYFRKDTQANRDIASVIGGKPNV</sequence>
<dbReference type="AlphaFoldDB" id="A0A2I1I298"/>
<dbReference type="InterPro" id="IPR029058">
    <property type="entry name" value="AB_hydrolase_fold"/>
</dbReference>
<reference evidence="2 3" key="1">
    <citation type="submission" date="2017-12" db="EMBL/GenBank/DDBJ databases">
        <title>Phylogenetic diversity of female urinary microbiome.</title>
        <authorList>
            <person name="Thomas-White K."/>
            <person name="Wolfe A.J."/>
        </authorList>
    </citation>
    <scope>NUCLEOTIDE SEQUENCE [LARGE SCALE GENOMIC DNA]</scope>
    <source>
        <strain evidence="2 3">UMB0018</strain>
    </source>
</reference>
<dbReference type="EMBL" id="PKKM01000002">
    <property type="protein sequence ID" value="PKY65211.1"/>
    <property type="molecule type" value="Genomic_DNA"/>
</dbReference>
<dbReference type="GO" id="GO:0016787">
    <property type="term" value="F:hydrolase activity"/>
    <property type="evidence" value="ECO:0007669"/>
    <property type="project" value="UniProtKB-KW"/>
</dbReference>
<gene>
    <name evidence="2" type="ORF">CYJ22_01625</name>
</gene>
<keyword evidence="2" id="KW-0378">Hydrolase</keyword>
<dbReference type="SUPFAM" id="SSF53474">
    <property type="entry name" value="alpha/beta-Hydrolases"/>
    <property type="match status" value="1"/>
</dbReference>
<comment type="caution">
    <text evidence="2">The sequence shown here is derived from an EMBL/GenBank/DDBJ whole genome shotgun (WGS) entry which is preliminary data.</text>
</comment>
<name>A0A2I1I298_9ACTO</name>
<organism evidence="2 3">
    <name type="scientific">Schaalia odontolytica</name>
    <dbReference type="NCBI Taxonomy" id="1660"/>
    <lineage>
        <taxon>Bacteria</taxon>
        <taxon>Bacillati</taxon>
        <taxon>Actinomycetota</taxon>
        <taxon>Actinomycetes</taxon>
        <taxon>Actinomycetales</taxon>
        <taxon>Actinomycetaceae</taxon>
        <taxon>Schaalia</taxon>
    </lineage>
</organism>
<evidence type="ECO:0000259" key="1">
    <source>
        <dbReference type="Pfam" id="PF06259"/>
    </source>
</evidence>
<feature type="domain" description="DUF1023" evidence="1">
    <location>
        <begin position="303"/>
        <end position="471"/>
    </location>
</feature>
<accession>A0A2I1I298</accession>
<evidence type="ECO:0000313" key="3">
    <source>
        <dbReference type="Proteomes" id="UP000234198"/>
    </source>
</evidence>
<dbReference type="RefSeq" id="WP_101600584.1">
    <property type="nucleotide sequence ID" value="NZ_PKKM01000002.1"/>
</dbReference>
<dbReference type="Pfam" id="PF06259">
    <property type="entry name" value="Abhydrolase_8"/>
    <property type="match status" value="1"/>
</dbReference>
<dbReference type="Proteomes" id="UP000234198">
    <property type="component" value="Unassembled WGS sequence"/>
</dbReference>
<evidence type="ECO:0000313" key="2">
    <source>
        <dbReference type="EMBL" id="PKY65211.1"/>
    </source>
</evidence>